<dbReference type="PROSITE" id="PS01184">
    <property type="entry name" value="UBIE_2"/>
    <property type="match status" value="1"/>
</dbReference>
<dbReference type="Proteomes" id="UP000676194">
    <property type="component" value="Chromosome"/>
</dbReference>
<feature type="binding site" evidence="5">
    <location>
        <position position="125"/>
    </location>
    <ligand>
        <name>S-adenosyl-L-methionine</name>
        <dbReference type="ChEBI" id="CHEBI:59789"/>
    </ligand>
</feature>
<accession>A0A8E6B7L6</accession>
<dbReference type="CDD" id="cd02440">
    <property type="entry name" value="AdoMet_MTases"/>
    <property type="match status" value="1"/>
</dbReference>
<dbReference type="InterPro" id="IPR023576">
    <property type="entry name" value="UbiE/COQ5_MeTrFase_CS"/>
</dbReference>
<keyword evidence="4 5" id="KW-0949">S-adenosyl-L-methionine</keyword>
<dbReference type="SUPFAM" id="SSF53335">
    <property type="entry name" value="S-adenosyl-L-methionine-dependent methyltransferases"/>
    <property type="match status" value="1"/>
</dbReference>
<comment type="similarity">
    <text evidence="5">Belongs to the class I-like SAM-binding methyltransferase superfamily. MenG/UbiE family.</text>
</comment>
<dbReference type="EC" id="2.1.1.163" evidence="5"/>
<dbReference type="InterPro" id="IPR004033">
    <property type="entry name" value="UbiE/COQ5_MeTrFase"/>
</dbReference>
<evidence type="ECO:0000256" key="5">
    <source>
        <dbReference type="HAMAP-Rule" id="MF_01813"/>
    </source>
</evidence>
<feature type="binding site" evidence="5">
    <location>
        <begin position="108"/>
        <end position="109"/>
    </location>
    <ligand>
        <name>S-adenosyl-L-methionine</name>
        <dbReference type="ChEBI" id="CHEBI:59789"/>
    </ligand>
</feature>
<organism evidence="6 7">
    <name type="scientific">Telmatocola sphagniphila</name>
    <dbReference type="NCBI Taxonomy" id="1123043"/>
    <lineage>
        <taxon>Bacteria</taxon>
        <taxon>Pseudomonadati</taxon>
        <taxon>Planctomycetota</taxon>
        <taxon>Planctomycetia</taxon>
        <taxon>Gemmatales</taxon>
        <taxon>Gemmataceae</taxon>
    </lineage>
</organism>
<evidence type="ECO:0000256" key="4">
    <source>
        <dbReference type="ARBA" id="ARBA00022691"/>
    </source>
</evidence>
<name>A0A8E6B7L6_9BACT</name>
<dbReference type="AlphaFoldDB" id="A0A8E6B7L6"/>
<dbReference type="PANTHER" id="PTHR43591">
    <property type="entry name" value="METHYLTRANSFERASE"/>
    <property type="match status" value="1"/>
</dbReference>
<dbReference type="NCBIfam" id="NF001244">
    <property type="entry name" value="PRK00216.1-5"/>
    <property type="match status" value="1"/>
</dbReference>
<comment type="catalytic activity">
    <reaction evidence="5">
        <text>a 2-demethylmenaquinol + S-adenosyl-L-methionine = a menaquinol + S-adenosyl-L-homocysteine + H(+)</text>
        <dbReference type="Rhea" id="RHEA:42640"/>
        <dbReference type="Rhea" id="RHEA-COMP:9539"/>
        <dbReference type="Rhea" id="RHEA-COMP:9563"/>
        <dbReference type="ChEBI" id="CHEBI:15378"/>
        <dbReference type="ChEBI" id="CHEBI:18151"/>
        <dbReference type="ChEBI" id="CHEBI:55437"/>
        <dbReference type="ChEBI" id="CHEBI:57856"/>
        <dbReference type="ChEBI" id="CHEBI:59789"/>
        <dbReference type="EC" id="2.1.1.163"/>
    </reaction>
</comment>
<keyword evidence="1 5" id="KW-0474">Menaquinone biosynthesis</keyword>
<dbReference type="Gene3D" id="3.40.50.150">
    <property type="entry name" value="Vaccinia Virus protein VP39"/>
    <property type="match status" value="1"/>
</dbReference>
<dbReference type="EMBL" id="CP074694">
    <property type="protein sequence ID" value="QVL32739.1"/>
    <property type="molecule type" value="Genomic_DNA"/>
</dbReference>
<dbReference type="GO" id="GO:0009234">
    <property type="term" value="P:menaquinone biosynthetic process"/>
    <property type="evidence" value="ECO:0007669"/>
    <property type="project" value="UniProtKB-UniRule"/>
</dbReference>
<dbReference type="PANTHER" id="PTHR43591:SF24">
    <property type="entry name" value="2-METHOXY-6-POLYPRENYL-1,4-BENZOQUINOL METHYLASE, MITOCHONDRIAL"/>
    <property type="match status" value="1"/>
</dbReference>
<evidence type="ECO:0000256" key="3">
    <source>
        <dbReference type="ARBA" id="ARBA00022679"/>
    </source>
</evidence>
<keyword evidence="7" id="KW-1185">Reference proteome</keyword>
<dbReference type="PROSITE" id="PS51608">
    <property type="entry name" value="SAM_MT_UBIE"/>
    <property type="match status" value="1"/>
</dbReference>
<protein>
    <recommendedName>
        <fullName evidence="5">Demethylmenaquinone methyltransferase</fullName>
        <ecNumber evidence="5">2.1.1.163</ecNumber>
    </recommendedName>
</protein>
<feature type="binding site" evidence="5">
    <location>
        <position position="61"/>
    </location>
    <ligand>
        <name>S-adenosyl-L-methionine</name>
        <dbReference type="ChEBI" id="CHEBI:59789"/>
    </ligand>
</feature>
<dbReference type="KEGG" id="tsph:KIH39_02125"/>
<feature type="binding site" evidence="5">
    <location>
        <position position="82"/>
    </location>
    <ligand>
        <name>S-adenosyl-L-methionine</name>
        <dbReference type="ChEBI" id="CHEBI:59789"/>
    </ligand>
</feature>
<keyword evidence="3 5" id="KW-0808">Transferase</keyword>
<keyword evidence="2 5" id="KW-0489">Methyltransferase</keyword>
<dbReference type="UniPathway" id="UPA00079">
    <property type="reaction ID" value="UER00169"/>
</dbReference>
<dbReference type="GO" id="GO:0043770">
    <property type="term" value="F:demethylmenaquinone methyltransferase activity"/>
    <property type="evidence" value="ECO:0007669"/>
    <property type="project" value="UniProtKB-UniRule"/>
</dbReference>
<dbReference type="NCBIfam" id="TIGR01934">
    <property type="entry name" value="MenG_MenH_UbiE"/>
    <property type="match status" value="1"/>
</dbReference>
<comment type="pathway">
    <text evidence="5">Quinol/quinone metabolism; menaquinone biosynthesis; menaquinol from 1,4-dihydroxy-2-naphthoate: step 2/2.</text>
</comment>
<reference evidence="6" key="1">
    <citation type="submission" date="2021-05" db="EMBL/GenBank/DDBJ databases">
        <title>Complete genome sequence of the cellulolytic planctomycete Telmatocola sphagniphila SP2T and characterization of the first cellulase from planctomycetes.</title>
        <authorList>
            <person name="Rakitin A.L."/>
            <person name="Beletsky A.V."/>
            <person name="Naumoff D.G."/>
            <person name="Kulichevskaya I.S."/>
            <person name="Mardanov A.V."/>
            <person name="Ravin N.V."/>
            <person name="Dedysh S.N."/>
        </authorList>
    </citation>
    <scope>NUCLEOTIDE SEQUENCE</scope>
    <source>
        <strain evidence="6">SP2T</strain>
    </source>
</reference>
<dbReference type="PROSITE" id="PS01183">
    <property type="entry name" value="UBIE_1"/>
    <property type="match status" value="1"/>
</dbReference>
<comment type="function">
    <text evidence="5">Methyltransferase required for the conversion of demethylmenaquinol (DMKH2) to menaquinol (MKH2).</text>
</comment>
<evidence type="ECO:0000256" key="2">
    <source>
        <dbReference type="ARBA" id="ARBA00022603"/>
    </source>
</evidence>
<evidence type="ECO:0000313" key="7">
    <source>
        <dbReference type="Proteomes" id="UP000676194"/>
    </source>
</evidence>
<dbReference type="HAMAP" id="MF_01813">
    <property type="entry name" value="MenG_UbiE_methyltr"/>
    <property type="match status" value="1"/>
</dbReference>
<sequence length="236" mass="26906">MTQELLDKREERIRRMFGEIAPWYDFLNHFLSLNIDKRWRRKTTRRVPVKEGPLLDLCTGTGDLALTYRNSTVKPVHIVGTDLCAEMLVRAQVKAAKNRANIDFIEADSQHLPFPDNTFEVTTVSFGLRNITDPHQGLAEMVRVTKPGGKVAVLEFSKPRNRLLGGIYSFYFRRILPKIGQWLSKSRDNAYSYLPASVLQFPDGKDLVAWMEKAGLKSVTFEPLTFGVATLYIGQK</sequence>
<gene>
    <name evidence="6" type="primary">ubiE</name>
    <name evidence="5" type="synonym">menG</name>
    <name evidence="6" type="ORF">KIH39_02125</name>
</gene>
<proteinExistence type="inferred from homology"/>
<dbReference type="RefSeq" id="WP_213497629.1">
    <property type="nucleotide sequence ID" value="NZ_CP074694.1"/>
</dbReference>
<evidence type="ECO:0000313" key="6">
    <source>
        <dbReference type="EMBL" id="QVL32739.1"/>
    </source>
</evidence>
<evidence type="ECO:0000256" key="1">
    <source>
        <dbReference type="ARBA" id="ARBA00022428"/>
    </source>
</evidence>
<dbReference type="InterPro" id="IPR029063">
    <property type="entry name" value="SAM-dependent_MTases_sf"/>
</dbReference>
<dbReference type="Pfam" id="PF01209">
    <property type="entry name" value="Ubie_methyltran"/>
    <property type="match status" value="1"/>
</dbReference>
<dbReference type="GO" id="GO:0032259">
    <property type="term" value="P:methylation"/>
    <property type="evidence" value="ECO:0007669"/>
    <property type="project" value="UniProtKB-KW"/>
</dbReference>